<protein>
    <recommendedName>
        <fullName evidence="3">Transcription factor domain-containing protein</fullName>
    </recommendedName>
</protein>
<evidence type="ECO:0000313" key="1">
    <source>
        <dbReference type="EMBL" id="OQD77352.1"/>
    </source>
</evidence>
<sequence>MTGRSPGISDVCCTTTLPMPNGDDGVWDTRVLPIAEDQNLYSSPSFALFFNSPTVSLKNALLCSHLPQPILKDSMLSAEYSQTLSEPLTLKVSASFPYAVDLSLLLRGVVGTLYAPGTMHRPWLEMELIISSLNTSADNWLSRVPVELDFTTSKTNDSFVDQRTGLAFQFYTTKLVILQPCLCRLAEWPPSRLHLSDLCKRLATECVQAAGHVINLLPEDVGAVRLNNIGLWCFTLHHIMRSTAVLLVELLTRTQPGTSEAAALTKKLRISLRLLKDRSEVDNASQKAWHICSSILSRHGSIFGFGDDEF</sequence>
<dbReference type="CDD" id="cd12148">
    <property type="entry name" value="fungal_TF_MHR"/>
    <property type="match status" value="1"/>
</dbReference>
<evidence type="ECO:0008006" key="3">
    <source>
        <dbReference type="Google" id="ProtNLM"/>
    </source>
</evidence>
<dbReference type="PANTHER" id="PTHR47654:SF5">
    <property type="entry name" value="TRANSCRIPTION FACTOR DOMAIN-CONTAINING PROTEIN"/>
    <property type="match status" value="1"/>
</dbReference>
<comment type="caution">
    <text evidence="1">The sequence shown here is derived from an EMBL/GenBank/DDBJ whole genome shotgun (WGS) entry which is preliminary data.</text>
</comment>
<dbReference type="AlphaFoldDB" id="A0A1V6PL37"/>
<dbReference type="InterPro" id="IPR053230">
    <property type="entry name" value="Trans_reg_galc"/>
</dbReference>
<gene>
    <name evidence="1" type="ORF">PENANT_c112G06856</name>
</gene>
<reference evidence="2" key="1">
    <citation type="journal article" date="2017" name="Nat. Microbiol.">
        <title>Global analysis of biosynthetic gene clusters reveals vast potential of secondary metabolite production in Penicillium species.</title>
        <authorList>
            <person name="Nielsen J.C."/>
            <person name="Grijseels S."/>
            <person name="Prigent S."/>
            <person name="Ji B."/>
            <person name="Dainat J."/>
            <person name="Nielsen K.F."/>
            <person name="Frisvad J.C."/>
            <person name="Workman M."/>
            <person name="Nielsen J."/>
        </authorList>
    </citation>
    <scope>NUCLEOTIDE SEQUENCE [LARGE SCALE GENOMIC DNA]</scope>
    <source>
        <strain evidence="2">IBT 31811</strain>
    </source>
</reference>
<keyword evidence="2" id="KW-1185">Reference proteome</keyword>
<dbReference type="EMBL" id="MDYN01000112">
    <property type="protein sequence ID" value="OQD77352.1"/>
    <property type="molecule type" value="Genomic_DNA"/>
</dbReference>
<name>A0A1V6PL37_9EURO</name>
<organism evidence="1 2">
    <name type="scientific">Penicillium antarcticum</name>
    <dbReference type="NCBI Taxonomy" id="416450"/>
    <lineage>
        <taxon>Eukaryota</taxon>
        <taxon>Fungi</taxon>
        <taxon>Dikarya</taxon>
        <taxon>Ascomycota</taxon>
        <taxon>Pezizomycotina</taxon>
        <taxon>Eurotiomycetes</taxon>
        <taxon>Eurotiomycetidae</taxon>
        <taxon>Eurotiales</taxon>
        <taxon>Aspergillaceae</taxon>
        <taxon>Penicillium</taxon>
    </lineage>
</organism>
<evidence type="ECO:0000313" key="2">
    <source>
        <dbReference type="Proteomes" id="UP000191672"/>
    </source>
</evidence>
<dbReference type="Proteomes" id="UP000191672">
    <property type="component" value="Unassembled WGS sequence"/>
</dbReference>
<dbReference type="PANTHER" id="PTHR47654">
    <property type="entry name" value="ZN(II)2CYS6 TRANSCRIPTION FACTOR (EUROFUNG)-RELATED"/>
    <property type="match status" value="1"/>
</dbReference>
<proteinExistence type="predicted"/>
<accession>A0A1V6PL37</accession>